<dbReference type="FunFam" id="1.10.420.10:FF:000010">
    <property type="entry name" value="Peroxidase"/>
    <property type="match status" value="1"/>
</dbReference>
<keyword evidence="23" id="KW-1185">Reference proteome</keyword>
<evidence type="ECO:0000256" key="15">
    <source>
        <dbReference type="PIRSR" id="PIRSR600823-1"/>
    </source>
</evidence>
<feature type="binding site" evidence="17">
    <location>
        <position position="77"/>
    </location>
    <ligand>
        <name>Ca(2+)</name>
        <dbReference type="ChEBI" id="CHEBI:29108"/>
        <label>1</label>
    </ligand>
</feature>
<feature type="domain" description="Plant heme peroxidase family profile" evidence="21">
    <location>
        <begin position="35"/>
        <end position="330"/>
    </location>
</feature>
<dbReference type="Pfam" id="PF00141">
    <property type="entry name" value="peroxidase"/>
    <property type="match status" value="1"/>
</dbReference>
<dbReference type="EMBL" id="JAVXUO010001707">
    <property type="protein sequence ID" value="KAK2979842.1"/>
    <property type="molecule type" value="Genomic_DNA"/>
</dbReference>
<reference evidence="22" key="1">
    <citation type="submission" date="2022-12" db="EMBL/GenBank/DDBJ databases">
        <title>Draft genome assemblies for two species of Escallonia (Escalloniales).</title>
        <authorList>
            <person name="Chanderbali A."/>
            <person name="Dervinis C."/>
            <person name="Anghel I."/>
            <person name="Soltis D."/>
            <person name="Soltis P."/>
            <person name="Zapata F."/>
        </authorList>
    </citation>
    <scope>NUCLEOTIDE SEQUENCE</scope>
    <source>
        <strain evidence="22">UCBG92.1500</strain>
        <tissue evidence="22">Leaf</tissue>
    </source>
</reference>
<keyword evidence="8 17" id="KW-0479">Metal-binding</keyword>
<comment type="function">
    <text evidence="2">Removal of H(2)O(2), oxidation of toxic reductants, biosynthesis and degradation of lignin, suberization, auxin catabolism, response to environmental stresses such as wounding, pathogen attack and oxidative stress. These functions might be dependent on each isozyme/isoform in each plant tissue.</text>
</comment>
<keyword evidence="5 20" id="KW-0964">Secreted</keyword>
<gene>
    <name evidence="22" type="ORF">RJ640_026556</name>
</gene>
<dbReference type="EC" id="1.11.1.7" evidence="4 20"/>
<feature type="binding site" evidence="17">
    <location>
        <position position="86"/>
    </location>
    <ligand>
        <name>Ca(2+)</name>
        <dbReference type="ChEBI" id="CHEBI:29108"/>
        <label>1</label>
    </ligand>
</feature>
<dbReference type="PRINTS" id="PR00461">
    <property type="entry name" value="PLPEROXIDASE"/>
</dbReference>
<organism evidence="22 23">
    <name type="scientific">Escallonia rubra</name>
    <dbReference type="NCBI Taxonomy" id="112253"/>
    <lineage>
        <taxon>Eukaryota</taxon>
        <taxon>Viridiplantae</taxon>
        <taxon>Streptophyta</taxon>
        <taxon>Embryophyta</taxon>
        <taxon>Tracheophyta</taxon>
        <taxon>Spermatophyta</taxon>
        <taxon>Magnoliopsida</taxon>
        <taxon>eudicotyledons</taxon>
        <taxon>Gunneridae</taxon>
        <taxon>Pentapetalae</taxon>
        <taxon>asterids</taxon>
        <taxon>campanulids</taxon>
        <taxon>Escalloniales</taxon>
        <taxon>Escalloniaceae</taxon>
        <taxon>Escallonia</taxon>
    </lineage>
</organism>
<accession>A0AA88R2B9</accession>
<dbReference type="GO" id="GO:0140825">
    <property type="term" value="F:lactoperoxidase activity"/>
    <property type="evidence" value="ECO:0007669"/>
    <property type="project" value="UniProtKB-EC"/>
</dbReference>
<feature type="binding site" evidence="17">
    <location>
        <position position="200"/>
    </location>
    <ligand>
        <name>Ca(2+)</name>
        <dbReference type="ChEBI" id="CHEBI:29108"/>
        <label>2</label>
    </ligand>
</feature>
<evidence type="ECO:0000256" key="2">
    <source>
        <dbReference type="ARBA" id="ARBA00002322"/>
    </source>
</evidence>
<feature type="binding site" evidence="17">
    <location>
        <position position="259"/>
    </location>
    <ligand>
        <name>Ca(2+)</name>
        <dbReference type="ChEBI" id="CHEBI:29108"/>
        <label>2</label>
    </ligand>
</feature>
<dbReference type="CDD" id="cd00693">
    <property type="entry name" value="secretory_peroxidase"/>
    <property type="match status" value="1"/>
</dbReference>
<comment type="catalytic activity">
    <reaction evidence="1 20">
        <text>2 a phenolic donor + H2O2 = 2 a phenolic radical donor + 2 H2O</text>
        <dbReference type="Rhea" id="RHEA:56136"/>
        <dbReference type="ChEBI" id="CHEBI:15377"/>
        <dbReference type="ChEBI" id="CHEBI:16240"/>
        <dbReference type="ChEBI" id="CHEBI:139520"/>
        <dbReference type="ChEBI" id="CHEBI:139521"/>
        <dbReference type="EC" id="1.11.1.7"/>
    </reaction>
</comment>
<keyword evidence="12 17" id="KW-0408">Iron</keyword>
<evidence type="ECO:0000256" key="5">
    <source>
        <dbReference type="ARBA" id="ARBA00022525"/>
    </source>
</evidence>
<evidence type="ECO:0000256" key="11">
    <source>
        <dbReference type="ARBA" id="ARBA00023002"/>
    </source>
</evidence>
<comment type="cofactor">
    <cofactor evidence="17 20">
        <name>Ca(2+)</name>
        <dbReference type="ChEBI" id="CHEBI:29108"/>
    </cofactor>
    <text evidence="17 20">Binds 2 calcium ions per subunit.</text>
</comment>
<evidence type="ECO:0000259" key="21">
    <source>
        <dbReference type="PROSITE" id="PS50873"/>
    </source>
</evidence>
<keyword evidence="9" id="KW-0732">Signal</keyword>
<evidence type="ECO:0000256" key="18">
    <source>
        <dbReference type="PIRSR" id="PIRSR600823-4"/>
    </source>
</evidence>
<dbReference type="GO" id="GO:0046872">
    <property type="term" value="F:metal ion binding"/>
    <property type="evidence" value="ECO:0007669"/>
    <property type="project" value="UniProtKB-UniRule"/>
</dbReference>
<feature type="disulfide bond" evidence="19">
    <location>
        <begin position="78"/>
        <end position="83"/>
    </location>
</feature>
<dbReference type="GO" id="GO:0020037">
    <property type="term" value="F:heme binding"/>
    <property type="evidence" value="ECO:0007669"/>
    <property type="project" value="UniProtKB-UniRule"/>
</dbReference>
<dbReference type="GO" id="GO:0005576">
    <property type="term" value="C:extracellular region"/>
    <property type="evidence" value="ECO:0007669"/>
    <property type="project" value="UniProtKB-SubCell"/>
</dbReference>
<feature type="binding site" evidence="17">
    <location>
        <position position="82"/>
    </location>
    <ligand>
        <name>Ca(2+)</name>
        <dbReference type="ChEBI" id="CHEBI:29108"/>
        <label>1</label>
    </ligand>
</feature>
<feature type="disulfide bond" evidence="19">
    <location>
        <begin position="128"/>
        <end position="326"/>
    </location>
</feature>
<dbReference type="Gene3D" id="1.10.420.10">
    <property type="entry name" value="Peroxidase, domain 2"/>
    <property type="match status" value="1"/>
</dbReference>
<feature type="binding site" evidence="17">
    <location>
        <position position="96"/>
    </location>
    <ligand>
        <name>Ca(2+)</name>
        <dbReference type="ChEBI" id="CHEBI:29108"/>
        <label>1</label>
    </ligand>
</feature>
<keyword evidence="11 20" id="KW-0560">Oxidoreductase</keyword>
<evidence type="ECO:0000256" key="6">
    <source>
        <dbReference type="ARBA" id="ARBA00022559"/>
    </source>
</evidence>
<dbReference type="Proteomes" id="UP001187471">
    <property type="component" value="Unassembled WGS sequence"/>
</dbReference>
<dbReference type="PANTHER" id="PTHR31235">
    <property type="entry name" value="PEROXIDASE 25-RELATED"/>
    <property type="match status" value="1"/>
</dbReference>
<dbReference type="InterPro" id="IPR010255">
    <property type="entry name" value="Haem_peroxidase_sf"/>
</dbReference>
<feature type="disulfide bond" evidence="19">
    <location>
        <begin position="206"/>
        <end position="238"/>
    </location>
</feature>
<evidence type="ECO:0000256" key="12">
    <source>
        <dbReference type="ARBA" id="ARBA00023004"/>
    </source>
</evidence>
<evidence type="ECO:0000256" key="19">
    <source>
        <dbReference type="PIRSR" id="PIRSR600823-5"/>
    </source>
</evidence>
<dbReference type="InterPro" id="IPR033905">
    <property type="entry name" value="Secretory_peroxidase"/>
</dbReference>
<dbReference type="PROSITE" id="PS50873">
    <property type="entry name" value="PEROXIDASE_4"/>
    <property type="match status" value="1"/>
</dbReference>
<evidence type="ECO:0000256" key="3">
    <source>
        <dbReference type="ARBA" id="ARBA00006873"/>
    </source>
</evidence>
<dbReference type="SUPFAM" id="SSF48113">
    <property type="entry name" value="Heme-dependent peroxidases"/>
    <property type="match status" value="1"/>
</dbReference>
<keyword evidence="6 20" id="KW-0575">Peroxidase</keyword>
<keyword evidence="13 19" id="KW-1015">Disulfide bond</keyword>
<feature type="binding site" description="axial binding residue" evidence="17">
    <location>
        <position position="199"/>
    </location>
    <ligand>
        <name>heme b</name>
        <dbReference type="ChEBI" id="CHEBI:60344"/>
    </ligand>
    <ligandPart>
        <name>Fe</name>
        <dbReference type="ChEBI" id="CHEBI:18248"/>
    </ligandPart>
</feature>
<dbReference type="InterPro" id="IPR000823">
    <property type="entry name" value="Peroxidase_pln"/>
</dbReference>
<evidence type="ECO:0000256" key="1">
    <source>
        <dbReference type="ARBA" id="ARBA00000189"/>
    </source>
</evidence>
<keyword evidence="14 20" id="KW-0376">Hydrogen peroxide</keyword>
<feature type="site" description="Transition state stabilizer" evidence="18">
    <location>
        <position position="72"/>
    </location>
</feature>
<feature type="binding site" evidence="16">
    <location>
        <position position="169"/>
    </location>
    <ligand>
        <name>substrate</name>
    </ligand>
</feature>
<dbReference type="InterPro" id="IPR002016">
    <property type="entry name" value="Haem_peroxidase"/>
</dbReference>
<feature type="binding site" evidence="17">
    <location>
        <position position="251"/>
    </location>
    <ligand>
        <name>Ca(2+)</name>
        <dbReference type="ChEBI" id="CHEBI:29108"/>
        <label>2</label>
    </ligand>
</feature>
<sequence length="330" mass="36117">MALPTLKMFMINNGGFDLLAFVLCYFQVCWCVQGQLKVGFYSQTCPSAESIVTSLVKEATTVNPRIPAILLRLHFHDCFVEGCDGSILVDNVEDPERKAFANQGLDGFGEIETAKAQLEANCPGVVSCADIVALAARDAVNLSGGPFYQVETGRRDGRICNESLAAEIPDVNESIQVLKSKFMKKGLSDKELVLLSGAHTIGSTACFFMTTRLYNFNGKNVSDPSINPKFLEELKAKCPMNGDANLRIPLDNVSSQTFDGRIFRNIRAGFAVIASDARLYDDNITKRIVDSYLGGSSFLQDFPKAMVKMGQIGVKTGLMGEIRRKCNSFN</sequence>
<dbReference type="AlphaFoldDB" id="A0AA88R2B9"/>
<evidence type="ECO:0000256" key="14">
    <source>
        <dbReference type="ARBA" id="ARBA00023324"/>
    </source>
</evidence>
<feature type="binding site" evidence="17">
    <location>
        <position position="80"/>
    </location>
    <ligand>
        <name>Ca(2+)</name>
        <dbReference type="ChEBI" id="CHEBI:29108"/>
        <label>1</label>
    </ligand>
</feature>
<comment type="cofactor">
    <cofactor evidence="17 20">
        <name>heme b</name>
        <dbReference type="ChEBI" id="CHEBI:60344"/>
    </cofactor>
    <text evidence="17 20">Binds 1 heme b (iron(II)-protoporphyrin IX) group per subunit.</text>
</comment>
<comment type="similarity">
    <text evidence="3">Belongs to the peroxidase family. Ascorbate peroxidase subfamily.</text>
</comment>
<evidence type="ECO:0000256" key="16">
    <source>
        <dbReference type="PIRSR" id="PIRSR600823-2"/>
    </source>
</evidence>
<feature type="disulfide bond" evidence="19">
    <location>
        <begin position="45"/>
        <end position="122"/>
    </location>
</feature>
<dbReference type="PRINTS" id="PR00458">
    <property type="entry name" value="PEROXIDASE"/>
</dbReference>
<proteinExistence type="inferred from homology"/>
<feature type="binding site" evidence="17">
    <location>
        <position position="84"/>
    </location>
    <ligand>
        <name>Ca(2+)</name>
        <dbReference type="ChEBI" id="CHEBI:29108"/>
        <label>1</label>
    </ligand>
</feature>
<comment type="caution">
    <text evidence="22">The sequence shown here is derived from an EMBL/GenBank/DDBJ whole genome shotgun (WGS) entry which is preliminary data.</text>
</comment>
<evidence type="ECO:0000256" key="13">
    <source>
        <dbReference type="ARBA" id="ARBA00023157"/>
    </source>
</evidence>
<name>A0AA88R2B9_9ASTE</name>
<evidence type="ECO:0000256" key="17">
    <source>
        <dbReference type="PIRSR" id="PIRSR600823-3"/>
    </source>
</evidence>
<dbReference type="InterPro" id="IPR019793">
    <property type="entry name" value="Peroxidases_heam-ligand_BS"/>
</dbReference>
<keyword evidence="7 20" id="KW-0349">Heme</keyword>
<comment type="subcellular location">
    <subcellularLocation>
        <location evidence="20">Secreted</location>
    </subcellularLocation>
</comment>
<protein>
    <recommendedName>
        <fullName evidence="4 20">Peroxidase</fullName>
        <ecNumber evidence="4 20">1.11.1.7</ecNumber>
    </recommendedName>
</protein>
<dbReference type="GO" id="GO:0042744">
    <property type="term" value="P:hydrogen peroxide catabolic process"/>
    <property type="evidence" value="ECO:0007669"/>
    <property type="project" value="UniProtKB-KW"/>
</dbReference>
<dbReference type="GO" id="GO:0006979">
    <property type="term" value="P:response to oxidative stress"/>
    <property type="evidence" value="ECO:0007669"/>
    <property type="project" value="UniProtKB-UniRule"/>
</dbReference>
<evidence type="ECO:0000256" key="4">
    <source>
        <dbReference type="ARBA" id="ARBA00012313"/>
    </source>
</evidence>
<evidence type="ECO:0000313" key="22">
    <source>
        <dbReference type="EMBL" id="KAK2979842.1"/>
    </source>
</evidence>
<evidence type="ECO:0000313" key="23">
    <source>
        <dbReference type="Proteomes" id="UP001187471"/>
    </source>
</evidence>
<comment type="similarity">
    <text evidence="20">Belongs to the peroxidase family. Classical plant (class III) peroxidase subfamily.</text>
</comment>
<feature type="active site" description="Proton acceptor" evidence="15">
    <location>
        <position position="76"/>
    </location>
</feature>
<evidence type="ECO:0000256" key="8">
    <source>
        <dbReference type="ARBA" id="ARBA00022723"/>
    </source>
</evidence>
<evidence type="ECO:0000256" key="7">
    <source>
        <dbReference type="ARBA" id="ARBA00022617"/>
    </source>
</evidence>
<evidence type="ECO:0000256" key="10">
    <source>
        <dbReference type="ARBA" id="ARBA00022837"/>
    </source>
</evidence>
<dbReference type="PROSITE" id="PS00435">
    <property type="entry name" value="PEROXIDASE_1"/>
    <property type="match status" value="1"/>
</dbReference>
<dbReference type="FunFam" id="1.10.520.10:FF:000008">
    <property type="entry name" value="Peroxidase"/>
    <property type="match status" value="1"/>
</dbReference>
<keyword evidence="10 17" id="KW-0106">Calcium</keyword>
<evidence type="ECO:0000256" key="9">
    <source>
        <dbReference type="ARBA" id="ARBA00022729"/>
    </source>
</evidence>
<dbReference type="Gene3D" id="1.10.520.10">
    <property type="match status" value="1"/>
</dbReference>
<evidence type="ECO:0000256" key="20">
    <source>
        <dbReference type="RuleBase" id="RU362060"/>
    </source>
</evidence>